<feature type="compositionally biased region" description="Low complexity" evidence="1">
    <location>
        <begin position="775"/>
        <end position="789"/>
    </location>
</feature>
<comment type="caution">
    <text evidence="4">The sequence shown here is derived from an EMBL/GenBank/DDBJ whole genome shotgun (WGS) entry which is preliminary data.</text>
</comment>
<feature type="chain" id="PRO_5033024668" description="PE-PPE domain-containing protein" evidence="2">
    <location>
        <begin position="24"/>
        <end position="816"/>
    </location>
</feature>
<feature type="compositionally biased region" description="Polar residues" evidence="1">
    <location>
        <begin position="765"/>
        <end position="774"/>
    </location>
</feature>
<feature type="compositionally biased region" description="Basic and acidic residues" evidence="1">
    <location>
        <begin position="750"/>
        <end position="759"/>
    </location>
</feature>
<protein>
    <recommendedName>
        <fullName evidence="3">PE-PPE domain-containing protein</fullName>
    </recommendedName>
</protein>
<evidence type="ECO:0000313" key="5">
    <source>
        <dbReference type="Proteomes" id="UP000570517"/>
    </source>
</evidence>
<reference evidence="4 5" key="1">
    <citation type="submission" date="2020-05" db="EMBL/GenBank/DDBJ databases">
        <title>Draft genome sequence of Mycobacterium hippocampi DL, isolated from European seabass, Dicentrarchus labrax, reared in fish farms.</title>
        <authorList>
            <person name="Stathopoulou P."/>
            <person name="Asimakis E."/>
            <person name="Tzokas K."/>
            <person name="Batargias C."/>
            <person name="Tsiamis G."/>
        </authorList>
    </citation>
    <scope>NUCLEOTIDE SEQUENCE [LARGE SCALE GENOMIC DNA]</scope>
    <source>
        <strain evidence="4 5">DL</strain>
    </source>
</reference>
<feature type="compositionally biased region" description="Acidic residues" evidence="1">
    <location>
        <begin position="719"/>
        <end position="729"/>
    </location>
</feature>
<evidence type="ECO:0000259" key="3">
    <source>
        <dbReference type="Pfam" id="PF08237"/>
    </source>
</evidence>
<feature type="compositionally biased region" description="Acidic residues" evidence="1">
    <location>
        <begin position="695"/>
        <end position="711"/>
    </location>
</feature>
<feature type="domain" description="PE-PPE" evidence="3">
    <location>
        <begin position="408"/>
        <end position="602"/>
    </location>
</feature>
<name>A0A850PKY7_9MYCO</name>
<keyword evidence="5" id="KW-1185">Reference proteome</keyword>
<feature type="region of interest" description="Disordered" evidence="1">
    <location>
        <begin position="641"/>
        <end position="816"/>
    </location>
</feature>
<evidence type="ECO:0000256" key="2">
    <source>
        <dbReference type="SAM" id="SignalP"/>
    </source>
</evidence>
<feature type="signal peptide" evidence="2">
    <location>
        <begin position="1"/>
        <end position="23"/>
    </location>
</feature>
<dbReference type="InterPro" id="IPR013228">
    <property type="entry name" value="PE-PPE_C"/>
</dbReference>
<feature type="compositionally biased region" description="Basic and acidic residues" evidence="1">
    <location>
        <begin position="790"/>
        <end position="816"/>
    </location>
</feature>
<gene>
    <name evidence="4" type="ORF">HLY00_240</name>
</gene>
<feature type="compositionally biased region" description="Basic and acidic residues" evidence="1">
    <location>
        <begin position="651"/>
        <end position="664"/>
    </location>
</feature>
<organism evidence="4 5">
    <name type="scientific">Mycolicibacterium hippocampi</name>
    <dbReference type="NCBI Taxonomy" id="659824"/>
    <lineage>
        <taxon>Bacteria</taxon>
        <taxon>Bacillati</taxon>
        <taxon>Actinomycetota</taxon>
        <taxon>Actinomycetes</taxon>
        <taxon>Mycobacteriales</taxon>
        <taxon>Mycobacteriaceae</taxon>
        <taxon>Mycolicibacterium</taxon>
    </lineage>
</organism>
<proteinExistence type="predicted"/>
<dbReference type="Pfam" id="PF08237">
    <property type="entry name" value="PE-PPE"/>
    <property type="match status" value="1"/>
</dbReference>
<evidence type="ECO:0000256" key="1">
    <source>
        <dbReference type="SAM" id="MobiDB-lite"/>
    </source>
</evidence>
<evidence type="ECO:0000313" key="4">
    <source>
        <dbReference type="EMBL" id="NVN48820.1"/>
    </source>
</evidence>
<accession>A0A850PKY7</accession>
<dbReference type="EMBL" id="JABFYL010000008">
    <property type="protein sequence ID" value="NVN48820.1"/>
    <property type="molecule type" value="Genomic_DNA"/>
</dbReference>
<sequence>MRPVLKPLAMGSAALVGASLIVAAPATPALTPPLPEEAKAQFSDVAVRLAANSIANIPTNLYRILMDSQKNQLDGLNAASESLEGSGNWWIYTPTNVLGWDHMDYAKAIGFTKLFTPIPEVAQAQADQLNAIMSRNFPMTQNCTGTPGPCADPFYFTAYFTTPPWEALFGYEYTFGDVFNTLDPSIEMPWSNQTVTYDPFGPGKALWEALTKDPVEGWAPERTYLLDQMEASERFWKAVYNSFNPFVEGTYCLPCQLLGVKGAPSSLPVASIFGNFYTYLDFGQEFTDQDWVGPHPEVPKPPTVKTLSLWTPEAWERIGRDAEVYFNWVFKGGPMPQTELEEPSVYPEVPDNTPPIPQGLAADLPPKVISVKGTELWPIDDALNGSVCDGSLGDCENLEYIRFLQEFSIRNGLQQLTAALADPGSGPATVFGYSEGSVIASRWLSNYSKALAKAQAEGGPTADVEGSPDRDDLHFILTGNPNRKYGGTRPAWYIERATPSDTKYTVLDVAREYDGAADWPDDPFNLLAVANAISGYFVVHPYYDEVDLENDEKTVFQEGNTTYVLVRTENLPMLQSLRAIGLNDFADELQSYLKPIIDRAYDRDYPGVIADPDAAQEAVDRAKAGLPPEEATADTLTLVANNEDASADSSDDTKKVTETAERKTNSLFSLDLPKDLENESDEVSTSSEVDGTLGDYDEGEPGGEQSPEEPTTETGTEGDSTDGSEESETAETPRKRFADPFKPFGSSKQRVLDSTESTKGESVGGETTKNNADTSKSPSNDPKGSNSDSKSSERDSKKDSNSDSKSSERDSKRDAA</sequence>
<dbReference type="AlphaFoldDB" id="A0A850PKY7"/>
<keyword evidence="2" id="KW-0732">Signal</keyword>
<dbReference type="Proteomes" id="UP000570517">
    <property type="component" value="Unassembled WGS sequence"/>
</dbReference>